<protein>
    <submittedName>
        <fullName evidence="1">Uncharacterized protein</fullName>
    </submittedName>
</protein>
<sequence>MERNIASGDVECEYYDVEQVHGISHYLLWTVATACIEKTYGDLFRSPVSALDEAKKELIDFLHTHPLSPPSYLNATHSPSDRAKAVLDQFVHS</sequence>
<comment type="caution">
    <text evidence="1">The sequence shown here is derived from an EMBL/GenBank/DDBJ whole genome shotgun (WGS) entry which is preliminary data.</text>
</comment>
<reference evidence="1" key="1">
    <citation type="submission" date="2021-01" db="EMBL/GenBank/DDBJ databases">
        <title>Adiantum capillus-veneris genome.</title>
        <authorList>
            <person name="Fang Y."/>
            <person name="Liao Q."/>
        </authorList>
    </citation>
    <scope>NUCLEOTIDE SEQUENCE</scope>
    <source>
        <strain evidence="1">H3</strain>
        <tissue evidence="1">Leaf</tissue>
    </source>
</reference>
<organism evidence="1 2">
    <name type="scientific">Adiantum capillus-veneris</name>
    <name type="common">Maidenhair fern</name>
    <dbReference type="NCBI Taxonomy" id="13818"/>
    <lineage>
        <taxon>Eukaryota</taxon>
        <taxon>Viridiplantae</taxon>
        <taxon>Streptophyta</taxon>
        <taxon>Embryophyta</taxon>
        <taxon>Tracheophyta</taxon>
        <taxon>Polypodiopsida</taxon>
        <taxon>Polypodiidae</taxon>
        <taxon>Polypodiales</taxon>
        <taxon>Pteridineae</taxon>
        <taxon>Pteridaceae</taxon>
        <taxon>Vittarioideae</taxon>
        <taxon>Adiantum</taxon>
    </lineage>
</organism>
<keyword evidence="2" id="KW-1185">Reference proteome</keyword>
<dbReference type="OrthoDB" id="1737200at2759"/>
<gene>
    <name evidence="1" type="ORF">GOP47_0011469</name>
</gene>
<evidence type="ECO:0000313" key="2">
    <source>
        <dbReference type="Proteomes" id="UP000886520"/>
    </source>
</evidence>
<accession>A0A9D4UTC4</accession>
<dbReference type="EMBL" id="JABFUD020000011">
    <property type="protein sequence ID" value="KAI5073456.1"/>
    <property type="molecule type" value="Genomic_DNA"/>
</dbReference>
<dbReference type="Proteomes" id="UP000886520">
    <property type="component" value="Chromosome 11"/>
</dbReference>
<dbReference type="AlphaFoldDB" id="A0A9D4UTC4"/>
<name>A0A9D4UTC4_ADICA</name>
<dbReference type="PROSITE" id="PS51257">
    <property type="entry name" value="PROKAR_LIPOPROTEIN"/>
    <property type="match status" value="1"/>
</dbReference>
<proteinExistence type="predicted"/>
<evidence type="ECO:0000313" key="1">
    <source>
        <dbReference type="EMBL" id="KAI5073456.1"/>
    </source>
</evidence>